<evidence type="ECO:0000313" key="1">
    <source>
        <dbReference type="EMBL" id="KAI5669397.1"/>
    </source>
</evidence>
<evidence type="ECO:0000313" key="2">
    <source>
        <dbReference type="Proteomes" id="UP001060085"/>
    </source>
</evidence>
<organism evidence="1 2">
    <name type="scientific">Catharanthus roseus</name>
    <name type="common">Madagascar periwinkle</name>
    <name type="synonym">Vinca rosea</name>
    <dbReference type="NCBI Taxonomy" id="4058"/>
    <lineage>
        <taxon>Eukaryota</taxon>
        <taxon>Viridiplantae</taxon>
        <taxon>Streptophyta</taxon>
        <taxon>Embryophyta</taxon>
        <taxon>Tracheophyta</taxon>
        <taxon>Spermatophyta</taxon>
        <taxon>Magnoliopsida</taxon>
        <taxon>eudicotyledons</taxon>
        <taxon>Gunneridae</taxon>
        <taxon>Pentapetalae</taxon>
        <taxon>asterids</taxon>
        <taxon>lamiids</taxon>
        <taxon>Gentianales</taxon>
        <taxon>Apocynaceae</taxon>
        <taxon>Rauvolfioideae</taxon>
        <taxon>Vinceae</taxon>
        <taxon>Catharanthinae</taxon>
        <taxon>Catharanthus</taxon>
    </lineage>
</organism>
<dbReference type="EMBL" id="CM044704">
    <property type="protein sequence ID" value="KAI5669397.1"/>
    <property type="molecule type" value="Genomic_DNA"/>
</dbReference>
<dbReference type="Proteomes" id="UP001060085">
    <property type="component" value="Linkage Group LG04"/>
</dbReference>
<comment type="caution">
    <text evidence="1">The sequence shown here is derived from an EMBL/GenBank/DDBJ whole genome shotgun (WGS) entry which is preliminary data.</text>
</comment>
<keyword evidence="2" id="KW-1185">Reference proteome</keyword>
<name>A0ACC0B9W9_CATRO</name>
<protein>
    <submittedName>
        <fullName evidence="1">Uncharacterized protein</fullName>
    </submittedName>
</protein>
<gene>
    <name evidence="1" type="ORF">M9H77_19250</name>
</gene>
<proteinExistence type="predicted"/>
<sequence length="242" mass="27298">MISDEPLMLYPDVEKDDGDDDDADEDYDALSAYGDDNDDNDEEDEISILVKPLSSTTVNQWQKFLDMGSGGQIDDLIESNTVRLPYWNDAIIDLQLGMRFFKTNIASYCQQSRDPCLGHHLRSPSITSDGLYVQEDMVCSEICSRKGVRQLGDNFYNSTQISPSNERFKLENCVLALASQNEHSLELCFIISFLVFEPCINRFHNCRPVITVDGTHLRGPSKGVLLIANTWDANNHLSPLHL</sequence>
<reference evidence="2" key="1">
    <citation type="journal article" date="2023" name="Nat. Plants">
        <title>Single-cell RNA sequencing provides a high-resolution roadmap for understanding the multicellular compartmentation of specialized metabolism.</title>
        <authorList>
            <person name="Sun S."/>
            <person name="Shen X."/>
            <person name="Li Y."/>
            <person name="Li Y."/>
            <person name="Wang S."/>
            <person name="Li R."/>
            <person name="Zhang H."/>
            <person name="Shen G."/>
            <person name="Guo B."/>
            <person name="Wei J."/>
            <person name="Xu J."/>
            <person name="St-Pierre B."/>
            <person name="Chen S."/>
            <person name="Sun C."/>
        </authorList>
    </citation>
    <scope>NUCLEOTIDE SEQUENCE [LARGE SCALE GENOMIC DNA]</scope>
</reference>
<accession>A0ACC0B9W9</accession>